<dbReference type="GO" id="GO:0003712">
    <property type="term" value="F:transcription coregulator activity"/>
    <property type="evidence" value="ECO:0007669"/>
    <property type="project" value="TreeGrafter"/>
</dbReference>
<dbReference type="Proteomes" id="UP000492821">
    <property type="component" value="Unassembled WGS sequence"/>
</dbReference>
<accession>A0A7E4W937</accession>
<proteinExistence type="inferred from homology"/>
<name>A0A7E4W937_PANRE</name>
<dbReference type="PANTHER" id="PTHR12898:SF1">
    <property type="entry name" value="MEDIATOR OF RNA POLYMERASE II TRANSCRIPTION SUBUNIT 24"/>
    <property type="match status" value="1"/>
</dbReference>
<reference evidence="10" key="1">
    <citation type="journal article" date="2013" name="Genetics">
        <title>The draft genome and transcriptome of Panagrellus redivivus are shaped by the harsh demands of a free-living lifestyle.</title>
        <authorList>
            <person name="Srinivasan J."/>
            <person name="Dillman A.R."/>
            <person name="Macchietto M.G."/>
            <person name="Heikkinen L."/>
            <person name="Lakso M."/>
            <person name="Fracchia K.M."/>
            <person name="Antoshechkin I."/>
            <person name="Mortazavi A."/>
            <person name="Wong G."/>
            <person name="Sternberg P.W."/>
        </authorList>
    </citation>
    <scope>NUCLEOTIDE SEQUENCE [LARGE SCALE GENOMIC DNA]</scope>
    <source>
        <strain evidence="10">MT8872</strain>
    </source>
</reference>
<evidence type="ECO:0000256" key="4">
    <source>
        <dbReference type="ARBA" id="ARBA00023015"/>
    </source>
</evidence>
<sequence>MTPQKSINTVTELLKSLQFDTDNTFDIELNNVALSDNFHDYTNPKAVRNLCEKQMEILDKMQNDYTSALERYKYCVVTFDFLEWLLRAMKYLLGFNSFSVDYQESVGIMLETVKKLADNRLYSLFIYTYIHNGQRIVDLDKLRRKAQYIADGCERKLMDGPAKELAAKLEDIVEDLIDGPKATVYRPSPSTLPESHPGVLTLGSIFASVNAMDSDYEAAQTILTFSHTVGISRSEMLFDLLRVGPLMQLKEDQVGRRALADVFAFLRVPNLIRIFMVKFNVEKNDILAAIRRFVGLTSILNNLDTSNACDFVENLVRELVRWKVLTEAEADEIYRERVAAGGLPLKYASNVKSQLAKIQRAEKIATLMVSLNKEDDNNFIAVANKYLITTDGTSERVFASLAATGDLREVSVRLAKINFKAQTCVPDAPKLNDSRILAFDISFLLLAKIKYMFGDVRLTLSDPELELESKFITWWDAYESALIKQRSMSPVGDCKKDCAKFYQMLQGRAPFWSETDDLRTILDLIPGLGEQLMEDNIKNSFPSDNKLENCLQPFRNAPFLLVCLVQWLETLPKAPIHLIRDISATIKHFAKSSGKHLSYAAALLEPALEHLLKNKHKEYYYTWVVTNARRTLPTVRYMELPDDQMLKEAYIYANHQGWASPDVIALIANCTRTGYHQKFTTCWIQQVTKSLCADEVLAATELILAIAFISPTPVLAELNQNLLEKILPKQHNTPVNQSTCRAVAWMLVRIMLLLIYTEGVRRDKALIKQTIKDTGARKRHAPAIDQTDDLESEDVAEPMPKRPKTEETPEVEPKPEPSSEPPAKRRKTAPTPLLMPAPNPEVAAQQECAAAIEEHLFNDDPDEGPSLELDPQPYPEGDRWPFPAKSYPLCLCDYDNAGFVVENNKLVVSNTLVLTMMRFGKQLKVPSLRPSLTFIAHFLQQLSRVPRSRFSHRFNTVLLDPQYIFSLIRTEPFAISLDEMLRLYDVRDPEQLEHILYFACMIRRFDAI</sequence>
<feature type="region of interest" description="Disordered" evidence="9">
    <location>
        <begin position="772"/>
        <end position="833"/>
    </location>
</feature>
<evidence type="ECO:0000256" key="9">
    <source>
        <dbReference type="SAM" id="MobiDB-lite"/>
    </source>
</evidence>
<keyword evidence="4" id="KW-0805">Transcription regulation</keyword>
<organism evidence="10 11">
    <name type="scientific">Panagrellus redivivus</name>
    <name type="common">Microworm</name>
    <dbReference type="NCBI Taxonomy" id="6233"/>
    <lineage>
        <taxon>Eukaryota</taxon>
        <taxon>Metazoa</taxon>
        <taxon>Ecdysozoa</taxon>
        <taxon>Nematoda</taxon>
        <taxon>Chromadorea</taxon>
        <taxon>Rhabditida</taxon>
        <taxon>Tylenchina</taxon>
        <taxon>Panagrolaimomorpha</taxon>
        <taxon>Panagrolaimoidea</taxon>
        <taxon>Panagrolaimidae</taxon>
        <taxon>Panagrellus</taxon>
    </lineage>
</organism>
<dbReference type="InterPro" id="IPR021429">
    <property type="entry name" value="Mediator_Med24"/>
</dbReference>
<dbReference type="GO" id="GO:0060261">
    <property type="term" value="P:positive regulation of transcription initiation by RNA polymerase II"/>
    <property type="evidence" value="ECO:0007669"/>
    <property type="project" value="TreeGrafter"/>
</dbReference>
<evidence type="ECO:0000256" key="3">
    <source>
        <dbReference type="ARBA" id="ARBA00019693"/>
    </source>
</evidence>
<keyword evidence="5" id="KW-0010">Activator</keyword>
<dbReference type="AlphaFoldDB" id="A0A7E4W937"/>
<keyword evidence="6" id="KW-0804">Transcription</keyword>
<dbReference type="WBParaSite" id="Pan_g8392.t1">
    <property type="protein sequence ID" value="Pan_g8392.t1"/>
    <property type="gene ID" value="Pan_g8392"/>
</dbReference>
<feature type="compositionally biased region" description="Acidic residues" evidence="9">
    <location>
        <begin position="786"/>
        <end position="796"/>
    </location>
</feature>
<reference evidence="11" key="2">
    <citation type="submission" date="2020-10" db="UniProtKB">
        <authorList>
            <consortium name="WormBaseParasite"/>
        </authorList>
    </citation>
    <scope>IDENTIFICATION</scope>
</reference>
<evidence type="ECO:0000256" key="6">
    <source>
        <dbReference type="ARBA" id="ARBA00023163"/>
    </source>
</evidence>
<comment type="subcellular location">
    <subcellularLocation>
        <location evidence="1">Nucleus</location>
    </subcellularLocation>
</comment>
<dbReference type="Pfam" id="PF11277">
    <property type="entry name" value="Med24_N"/>
    <property type="match status" value="1"/>
</dbReference>
<evidence type="ECO:0000256" key="7">
    <source>
        <dbReference type="ARBA" id="ARBA00023242"/>
    </source>
</evidence>
<evidence type="ECO:0000256" key="1">
    <source>
        <dbReference type="ARBA" id="ARBA00004123"/>
    </source>
</evidence>
<dbReference type="GO" id="GO:0016592">
    <property type="term" value="C:mediator complex"/>
    <property type="evidence" value="ECO:0007669"/>
    <property type="project" value="InterPro"/>
</dbReference>
<feature type="compositionally biased region" description="Basic and acidic residues" evidence="9">
    <location>
        <begin position="799"/>
        <end position="817"/>
    </location>
</feature>
<evidence type="ECO:0000256" key="5">
    <source>
        <dbReference type="ARBA" id="ARBA00023159"/>
    </source>
</evidence>
<comment type="similarity">
    <text evidence="2">Belongs to the Mediator complex subunit 24 family.</text>
</comment>
<protein>
    <recommendedName>
        <fullName evidence="3">Mediator of RNA polymerase II transcription subunit 24</fullName>
    </recommendedName>
    <alternativeName>
        <fullName evidence="8">Mediator complex subunit 24</fullName>
    </alternativeName>
</protein>
<keyword evidence="10" id="KW-1185">Reference proteome</keyword>
<evidence type="ECO:0000256" key="8">
    <source>
        <dbReference type="ARBA" id="ARBA00031960"/>
    </source>
</evidence>
<evidence type="ECO:0000256" key="2">
    <source>
        <dbReference type="ARBA" id="ARBA00007864"/>
    </source>
</evidence>
<keyword evidence="7" id="KW-0539">Nucleus</keyword>
<evidence type="ECO:0000313" key="10">
    <source>
        <dbReference type="Proteomes" id="UP000492821"/>
    </source>
</evidence>
<evidence type="ECO:0000313" key="11">
    <source>
        <dbReference type="WBParaSite" id="Pan_g8392.t1"/>
    </source>
</evidence>
<dbReference type="PANTHER" id="PTHR12898">
    <property type="entry name" value="MEDIATOR OF RNA POLYMERASE II TRANSCRIPTION SUBUNIT 24"/>
    <property type="match status" value="1"/>
</dbReference>